<dbReference type="GO" id="GO:0016102">
    <property type="term" value="P:diterpenoid biosynthetic process"/>
    <property type="evidence" value="ECO:0007669"/>
    <property type="project" value="TreeGrafter"/>
</dbReference>
<dbReference type="SUPFAM" id="SSF48239">
    <property type="entry name" value="Terpenoid cyclases/Protein prenyltransferases"/>
    <property type="match status" value="2"/>
</dbReference>
<organism evidence="2 3">
    <name type="scientific">Tamaricihabitans halophyticus</name>
    <dbReference type="NCBI Taxonomy" id="1262583"/>
    <lineage>
        <taxon>Bacteria</taxon>
        <taxon>Bacillati</taxon>
        <taxon>Actinomycetota</taxon>
        <taxon>Actinomycetes</taxon>
        <taxon>Pseudonocardiales</taxon>
        <taxon>Pseudonocardiaceae</taxon>
        <taxon>Tamaricihabitans</taxon>
    </lineage>
</organism>
<dbReference type="InterPro" id="IPR050148">
    <property type="entry name" value="Terpene_synthase-like"/>
</dbReference>
<dbReference type="Gene3D" id="1.50.10.20">
    <property type="match status" value="1"/>
</dbReference>
<keyword evidence="3" id="KW-1185">Reference proteome</keyword>
<reference evidence="2 3" key="1">
    <citation type="submission" date="2019-03" db="EMBL/GenBank/DDBJ databases">
        <title>Genomic Encyclopedia of Type Strains, Phase IV (KMG-IV): sequencing the most valuable type-strain genomes for metagenomic binning, comparative biology and taxonomic classification.</title>
        <authorList>
            <person name="Goeker M."/>
        </authorList>
    </citation>
    <scope>NUCLEOTIDE SEQUENCE [LARGE SCALE GENOMIC DNA]</scope>
    <source>
        <strain evidence="2 3">DSM 45765</strain>
    </source>
</reference>
<comment type="caution">
    <text evidence="2">The sequence shown here is derived from an EMBL/GenBank/DDBJ whole genome shotgun (WGS) entry which is preliminary data.</text>
</comment>
<proteinExistence type="predicted"/>
<sequence>MDSITAFLKKIDSTASNLVSEMLSDPYGKYSPSIYETGRVTAVAPEFAGQQLRLQFLLRTQCADGSWTGRPGYWILPTLSATEALLRAMRNPRQATAAGIHAEHLDRAVSAALRALHDRLGPTGEALPDTVAVEALVPWLVDEVNTQLGDADDGALAGRIPDELRRPLRYPPGCIPELLAELREAVAQRQPIPDKLRHSSEMLGTGIAELPDFQPVTGTIGCSPAATATWLGERLEYESGHPSARYLTEVQRRYAGLVPVAAPLPTFERAWVSATILTAGFDVTPPARLVADLDQALGQEGAPGGAGLPPDVDDTAAVLHTLARLGSPRAPTALWHYLVDPHFCCYPNERTPSTSANAHVLLALGATLRVGQAAARRQVEIMRRLTQWLCAQQQLDGAWTDKWHASPYYATARCALSLHEYGGATAHPALDKAVSWVLANQRPDGSWGHWEGTYEETAYAMQILRCGQAPRSATADEALARGCAFLLDWDPTAEHPPLWHDKDLYTPIRVVRIEGLAALRTALSDPRVTRALRPQSVERIGQPIGQP</sequence>
<dbReference type="Pfam" id="PF13243">
    <property type="entry name" value="SQHop_cyclase_C"/>
    <property type="match status" value="1"/>
</dbReference>
<gene>
    <name evidence="2" type="ORF">EV191_111108</name>
</gene>
<dbReference type="GO" id="GO:0010333">
    <property type="term" value="F:terpene synthase activity"/>
    <property type="evidence" value="ECO:0007669"/>
    <property type="project" value="InterPro"/>
</dbReference>
<feature type="domain" description="Squalene cyclase C-terminal" evidence="1">
    <location>
        <begin position="371"/>
        <end position="462"/>
    </location>
</feature>
<dbReference type="AlphaFoldDB" id="A0A4R2QFI8"/>
<evidence type="ECO:0000313" key="2">
    <source>
        <dbReference type="EMBL" id="TCP47903.1"/>
    </source>
</evidence>
<evidence type="ECO:0000313" key="3">
    <source>
        <dbReference type="Proteomes" id="UP000294911"/>
    </source>
</evidence>
<dbReference type="GO" id="GO:0016740">
    <property type="term" value="F:transferase activity"/>
    <property type="evidence" value="ECO:0007669"/>
    <property type="project" value="UniProtKB-KW"/>
</dbReference>
<name>A0A4R2QFI8_9PSEU</name>
<evidence type="ECO:0000259" key="1">
    <source>
        <dbReference type="Pfam" id="PF13243"/>
    </source>
</evidence>
<dbReference type="PANTHER" id="PTHR31739:SF25">
    <property type="entry name" value="(E,E)-GERANYLLINALOOL SYNTHASE"/>
    <property type="match status" value="1"/>
</dbReference>
<protein>
    <submittedName>
        <fullName evidence="2">Prenyltransferase/squalene oxidase-like repeat protein</fullName>
    </submittedName>
</protein>
<dbReference type="Proteomes" id="UP000294911">
    <property type="component" value="Unassembled WGS sequence"/>
</dbReference>
<accession>A0A4R2QFI8</accession>
<dbReference type="Gene3D" id="1.50.10.160">
    <property type="match status" value="1"/>
</dbReference>
<dbReference type="InterPro" id="IPR032696">
    <property type="entry name" value="SQ_cyclase_C"/>
</dbReference>
<dbReference type="GO" id="GO:0000287">
    <property type="term" value="F:magnesium ion binding"/>
    <property type="evidence" value="ECO:0007669"/>
    <property type="project" value="TreeGrafter"/>
</dbReference>
<keyword evidence="2" id="KW-0808">Transferase</keyword>
<dbReference type="EMBL" id="SLXQ01000011">
    <property type="protein sequence ID" value="TCP47903.1"/>
    <property type="molecule type" value="Genomic_DNA"/>
</dbReference>
<dbReference type="PANTHER" id="PTHR31739">
    <property type="entry name" value="ENT-COPALYL DIPHOSPHATE SYNTHASE, CHLOROPLASTIC"/>
    <property type="match status" value="1"/>
</dbReference>
<dbReference type="InterPro" id="IPR008930">
    <property type="entry name" value="Terpenoid_cyclase/PrenylTrfase"/>
</dbReference>